<dbReference type="InterPro" id="IPR052594">
    <property type="entry name" value="J_domain-containing_protein"/>
</dbReference>
<evidence type="ECO:0000256" key="1">
    <source>
        <dbReference type="SAM" id="MobiDB-lite"/>
    </source>
</evidence>
<feature type="compositionally biased region" description="Pro residues" evidence="1">
    <location>
        <begin position="121"/>
        <end position="131"/>
    </location>
</feature>
<sequence length="212" mass="24240">MPHYQSLYDILGIDKSASGDEVRKAYRKKALETHPDKLSPHASAAKRQAAEAQFHLIHSAFETLSDPHRRKAYDVWGSKLDPQVSLEETAKRMADRDVWASNLKAEYERRKVSRSQTMPPISIPVPKPPRPTVRTNRPSSATSSAPKSRPPPVAPRESPSPLLSDEEEKMVEEILQEVRAHLPPDYEERRRKALQKKAERERAEMRRRTVPV</sequence>
<dbReference type="InterPro" id="IPR036869">
    <property type="entry name" value="J_dom_sf"/>
</dbReference>
<dbReference type="Gene3D" id="1.10.287.110">
    <property type="entry name" value="DnaJ domain"/>
    <property type="match status" value="1"/>
</dbReference>
<evidence type="ECO:0000313" key="3">
    <source>
        <dbReference type="EMBL" id="KAF9453578.1"/>
    </source>
</evidence>
<dbReference type="GO" id="GO:0005737">
    <property type="term" value="C:cytoplasm"/>
    <property type="evidence" value="ECO:0007669"/>
    <property type="project" value="TreeGrafter"/>
</dbReference>
<dbReference type="InterPro" id="IPR018253">
    <property type="entry name" value="DnaJ_domain_CS"/>
</dbReference>
<gene>
    <name evidence="3" type="ORF">P691DRAFT_22518</name>
</gene>
<evidence type="ECO:0000259" key="2">
    <source>
        <dbReference type="PROSITE" id="PS50076"/>
    </source>
</evidence>
<dbReference type="PRINTS" id="PR00625">
    <property type="entry name" value="JDOMAIN"/>
</dbReference>
<dbReference type="OrthoDB" id="442087at2759"/>
<feature type="domain" description="J" evidence="2">
    <location>
        <begin position="6"/>
        <end position="77"/>
    </location>
</feature>
<keyword evidence="4" id="KW-1185">Reference proteome</keyword>
<accession>A0A9P6C9X7</accession>
<feature type="region of interest" description="Disordered" evidence="1">
    <location>
        <begin position="109"/>
        <end position="212"/>
    </location>
</feature>
<reference evidence="3" key="1">
    <citation type="submission" date="2020-11" db="EMBL/GenBank/DDBJ databases">
        <authorList>
            <consortium name="DOE Joint Genome Institute"/>
            <person name="Ahrendt S."/>
            <person name="Riley R."/>
            <person name="Andreopoulos W."/>
            <person name="Labutti K."/>
            <person name="Pangilinan J."/>
            <person name="Ruiz-Duenas F.J."/>
            <person name="Barrasa J.M."/>
            <person name="Sanchez-Garcia M."/>
            <person name="Camarero S."/>
            <person name="Miyauchi S."/>
            <person name="Serrano A."/>
            <person name="Linde D."/>
            <person name="Babiker R."/>
            <person name="Drula E."/>
            <person name="Ayuso-Fernandez I."/>
            <person name="Pacheco R."/>
            <person name="Padilla G."/>
            <person name="Ferreira P."/>
            <person name="Barriuso J."/>
            <person name="Kellner H."/>
            <person name="Castanera R."/>
            <person name="Alfaro M."/>
            <person name="Ramirez L."/>
            <person name="Pisabarro A.G."/>
            <person name="Kuo A."/>
            <person name="Tritt A."/>
            <person name="Lipzen A."/>
            <person name="He G."/>
            <person name="Yan M."/>
            <person name="Ng V."/>
            <person name="Cullen D."/>
            <person name="Martin F."/>
            <person name="Rosso M.-N."/>
            <person name="Henrissat B."/>
            <person name="Hibbett D."/>
            <person name="Martinez A.T."/>
            <person name="Grigoriev I.V."/>
        </authorList>
    </citation>
    <scope>NUCLEOTIDE SEQUENCE</scope>
    <source>
        <strain evidence="3">MF-IS2</strain>
    </source>
</reference>
<dbReference type="PANTHER" id="PTHR44144:SF1">
    <property type="entry name" value="DNAJ HOMOLOG SUBFAMILY C MEMBER 9"/>
    <property type="match status" value="1"/>
</dbReference>
<feature type="compositionally biased region" description="Basic and acidic residues" evidence="1">
    <location>
        <begin position="176"/>
        <end position="212"/>
    </location>
</feature>
<comment type="caution">
    <text evidence="3">The sequence shown here is derived from an EMBL/GenBank/DDBJ whole genome shotgun (WGS) entry which is preliminary data.</text>
</comment>
<dbReference type="Proteomes" id="UP000807342">
    <property type="component" value="Unassembled WGS sequence"/>
</dbReference>
<name>A0A9P6C9X7_9AGAR</name>
<dbReference type="PROSITE" id="PS50076">
    <property type="entry name" value="DNAJ_2"/>
    <property type="match status" value="1"/>
</dbReference>
<dbReference type="PROSITE" id="PS00636">
    <property type="entry name" value="DNAJ_1"/>
    <property type="match status" value="1"/>
</dbReference>
<dbReference type="PANTHER" id="PTHR44144">
    <property type="entry name" value="DNAJ HOMOLOG SUBFAMILY C MEMBER 9"/>
    <property type="match status" value="1"/>
</dbReference>
<organism evidence="3 4">
    <name type="scientific">Macrolepiota fuliginosa MF-IS2</name>
    <dbReference type="NCBI Taxonomy" id="1400762"/>
    <lineage>
        <taxon>Eukaryota</taxon>
        <taxon>Fungi</taxon>
        <taxon>Dikarya</taxon>
        <taxon>Basidiomycota</taxon>
        <taxon>Agaricomycotina</taxon>
        <taxon>Agaricomycetes</taxon>
        <taxon>Agaricomycetidae</taxon>
        <taxon>Agaricales</taxon>
        <taxon>Agaricineae</taxon>
        <taxon>Agaricaceae</taxon>
        <taxon>Macrolepiota</taxon>
    </lineage>
</organism>
<proteinExistence type="predicted"/>
<dbReference type="EMBL" id="MU151060">
    <property type="protein sequence ID" value="KAF9453578.1"/>
    <property type="molecule type" value="Genomic_DNA"/>
</dbReference>
<dbReference type="SUPFAM" id="SSF46565">
    <property type="entry name" value="Chaperone J-domain"/>
    <property type="match status" value="1"/>
</dbReference>
<dbReference type="SMART" id="SM00271">
    <property type="entry name" value="DnaJ"/>
    <property type="match status" value="1"/>
</dbReference>
<dbReference type="GO" id="GO:0031072">
    <property type="term" value="F:heat shock protein binding"/>
    <property type="evidence" value="ECO:0007669"/>
    <property type="project" value="TreeGrafter"/>
</dbReference>
<protein>
    <submittedName>
        <fullName evidence="3">DnaJ-domain-containing protein</fullName>
    </submittedName>
</protein>
<dbReference type="InterPro" id="IPR001623">
    <property type="entry name" value="DnaJ_domain"/>
</dbReference>
<dbReference type="Pfam" id="PF00226">
    <property type="entry name" value="DnaJ"/>
    <property type="match status" value="1"/>
</dbReference>
<evidence type="ECO:0000313" key="4">
    <source>
        <dbReference type="Proteomes" id="UP000807342"/>
    </source>
</evidence>
<dbReference type="CDD" id="cd06257">
    <property type="entry name" value="DnaJ"/>
    <property type="match status" value="1"/>
</dbReference>
<dbReference type="GO" id="GO:0005634">
    <property type="term" value="C:nucleus"/>
    <property type="evidence" value="ECO:0007669"/>
    <property type="project" value="TreeGrafter"/>
</dbReference>
<dbReference type="AlphaFoldDB" id="A0A9P6C9X7"/>